<sequence>MCRFRRFGQSLLYRWRGPRSRWTRRIWNTFFPEIHSRLVSWWLVHAWRFIDLSRASLACLQQPFTAELPVMTRALIEDVGCIHYESKHLAAKWAEAKGLPDGVDRPWDLRELLDPELTQASYGSRLKWLEKKTPSAKSILTYLDHLARATGNQELPGWYDLLTDAAHPAFASRTVQSSQLSIHNSGAVWQREYSRRTVRPRFDGDIDFTIVRTAADAALQCTSIGIDLLRQSLAVVDDFGLTTGAATMTERAYWRNLRPSSGNRPCPCGRGSWRKCGHYWNSHAPSISISPD</sequence>
<dbReference type="Proteomes" id="UP000274762">
    <property type="component" value="Unassembled WGS sequence"/>
</dbReference>
<comment type="caution">
    <text evidence="1">The sequence shown here is derived from an EMBL/GenBank/DDBJ whole genome shotgun (WGS) entry which is preliminary data.</text>
</comment>
<dbReference type="EMBL" id="RBKV01000001">
    <property type="protein sequence ID" value="RKR96228.1"/>
    <property type="molecule type" value="Genomic_DNA"/>
</dbReference>
<gene>
    <name evidence="1" type="ORF">DFJ75_3068</name>
</gene>
<evidence type="ECO:0000313" key="1">
    <source>
        <dbReference type="EMBL" id="RKR96228.1"/>
    </source>
</evidence>
<dbReference type="AlphaFoldDB" id="A0A495K6H8"/>
<reference evidence="1 2" key="1">
    <citation type="submission" date="2018-10" db="EMBL/GenBank/DDBJ databases">
        <title>Sequencing the genomes of 1000 actinobacteria strains.</title>
        <authorList>
            <person name="Klenk H.-P."/>
        </authorList>
    </citation>
    <scope>NUCLEOTIDE SEQUENCE [LARGE SCALE GENOMIC DNA]</scope>
    <source>
        <strain evidence="1 2">DSM 44343</strain>
    </source>
</reference>
<evidence type="ECO:0000313" key="2">
    <source>
        <dbReference type="Proteomes" id="UP000274762"/>
    </source>
</evidence>
<name>A0A495K6H8_WILMA</name>
<proteinExistence type="predicted"/>
<protein>
    <submittedName>
        <fullName evidence="1">Uncharacterized protein</fullName>
    </submittedName>
</protein>
<organism evidence="1 2">
    <name type="scientific">Williamsia marianensis</name>
    <dbReference type="NCBI Taxonomy" id="85044"/>
    <lineage>
        <taxon>Bacteria</taxon>
        <taxon>Bacillati</taxon>
        <taxon>Actinomycetota</taxon>
        <taxon>Actinomycetes</taxon>
        <taxon>Mycobacteriales</taxon>
        <taxon>Nocardiaceae</taxon>
        <taxon>Williamsia</taxon>
    </lineage>
</organism>
<accession>A0A495K6H8</accession>